<evidence type="ECO:0000313" key="1">
    <source>
        <dbReference type="EMBL" id="RDS83954.1"/>
    </source>
</evidence>
<dbReference type="PANTHER" id="PTHR37943">
    <property type="entry name" value="PROTEIN VES"/>
    <property type="match status" value="1"/>
</dbReference>
<dbReference type="Pfam" id="PF05962">
    <property type="entry name" value="HutD"/>
    <property type="match status" value="1"/>
</dbReference>
<dbReference type="RefSeq" id="WP_115477756.1">
    <property type="nucleotide sequence ID" value="NZ_QRBF01000003.1"/>
</dbReference>
<organism evidence="1 2">
    <name type="scientific">Dyella psychrodurans</name>
    <dbReference type="NCBI Taxonomy" id="1927960"/>
    <lineage>
        <taxon>Bacteria</taxon>
        <taxon>Pseudomonadati</taxon>
        <taxon>Pseudomonadota</taxon>
        <taxon>Gammaproteobacteria</taxon>
        <taxon>Lysobacterales</taxon>
        <taxon>Rhodanobacteraceae</taxon>
        <taxon>Dyella</taxon>
    </lineage>
</organism>
<dbReference type="EMBL" id="QRBF01000003">
    <property type="protein sequence ID" value="RDS83954.1"/>
    <property type="molecule type" value="Genomic_DNA"/>
</dbReference>
<sequence>MSIVRLRDCRATPWKNGMGRTRELAAYPEGAGMEDFIWRVSVAEVDSAAPFSAFAGIDRYIALLQGAGFTMTLDDGSTHALTTPFSPFAFPGEAQVTVNLLGGPTRDFNLMLRRERVRGELVVWDVPGRQVVDDAVALIYCAQGHVDTAEGRLQPGDAWLPIRSVGRVTLDSGTLALVARVESRGN</sequence>
<reference evidence="1 2" key="1">
    <citation type="submission" date="2018-07" db="EMBL/GenBank/DDBJ databases">
        <title>Dyella monticola sp. nov. and Dyella psychrodurans sp. nov. isolated from monsoon evergreen broad-leaved forest soil of Dinghu Mountain, China.</title>
        <authorList>
            <person name="Gao Z."/>
            <person name="Qiu L."/>
        </authorList>
    </citation>
    <scope>NUCLEOTIDE SEQUENCE [LARGE SCALE GENOMIC DNA]</scope>
    <source>
        <strain evidence="1 2">4MSK11</strain>
    </source>
</reference>
<dbReference type="SUPFAM" id="SSF51182">
    <property type="entry name" value="RmlC-like cupins"/>
    <property type="match status" value="1"/>
</dbReference>
<protein>
    <submittedName>
        <fullName evidence="1">HutD family protein</fullName>
    </submittedName>
</protein>
<dbReference type="PANTHER" id="PTHR37943:SF1">
    <property type="entry name" value="PROTEIN VES"/>
    <property type="match status" value="1"/>
</dbReference>
<accession>A0A370X6A2</accession>
<dbReference type="CDD" id="cd20293">
    <property type="entry name" value="cupin_HutD_N"/>
    <property type="match status" value="1"/>
</dbReference>
<comment type="caution">
    <text evidence="1">The sequence shown here is derived from an EMBL/GenBank/DDBJ whole genome shotgun (WGS) entry which is preliminary data.</text>
</comment>
<evidence type="ECO:0000313" key="2">
    <source>
        <dbReference type="Proteomes" id="UP000255334"/>
    </source>
</evidence>
<dbReference type="Proteomes" id="UP000255334">
    <property type="component" value="Unassembled WGS sequence"/>
</dbReference>
<proteinExistence type="predicted"/>
<name>A0A370X6A2_9GAMM</name>
<dbReference type="AlphaFoldDB" id="A0A370X6A2"/>
<gene>
    <name evidence="1" type="ORF">DWU99_09190</name>
</gene>
<dbReference type="OrthoDB" id="9800082at2"/>
<dbReference type="Gene3D" id="2.60.120.10">
    <property type="entry name" value="Jelly Rolls"/>
    <property type="match status" value="1"/>
</dbReference>
<keyword evidence="2" id="KW-1185">Reference proteome</keyword>
<dbReference type="InterPro" id="IPR014710">
    <property type="entry name" value="RmlC-like_jellyroll"/>
</dbReference>
<dbReference type="InterPro" id="IPR010282">
    <property type="entry name" value="Uncharacterised_HutD/Ves"/>
</dbReference>
<dbReference type="InterPro" id="IPR011051">
    <property type="entry name" value="RmlC_Cupin_sf"/>
</dbReference>